<keyword evidence="3" id="KW-1185">Reference proteome</keyword>
<reference evidence="2 3" key="1">
    <citation type="submission" date="2021-06" db="EMBL/GenBank/DDBJ databases">
        <title>Caerostris darwini draft genome.</title>
        <authorList>
            <person name="Kono N."/>
            <person name="Arakawa K."/>
        </authorList>
    </citation>
    <scope>NUCLEOTIDE SEQUENCE [LARGE SCALE GENOMIC DNA]</scope>
</reference>
<sequence length="113" mass="12995">MSLKPKINSRFKGARRRTLLHYICMVQWTSTFGKQGVTFVRFEVFAVHCVEFRSAFHFAGLGKNFETKLVIYSPGSGLRTEEEIPNRKLTLGTESRSPQPENCCHRSKQQKTV</sequence>
<dbReference type="Proteomes" id="UP001054837">
    <property type="component" value="Unassembled WGS sequence"/>
</dbReference>
<name>A0AAV4NZ69_9ARAC</name>
<evidence type="ECO:0000313" key="2">
    <source>
        <dbReference type="EMBL" id="GIX89610.1"/>
    </source>
</evidence>
<evidence type="ECO:0000313" key="3">
    <source>
        <dbReference type="Proteomes" id="UP001054837"/>
    </source>
</evidence>
<comment type="caution">
    <text evidence="2">The sequence shown here is derived from an EMBL/GenBank/DDBJ whole genome shotgun (WGS) entry which is preliminary data.</text>
</comment>
<dbReference type="EMBL" id="BPLQ01002195">
    <property type="protein sequence ID" value="GIX89610.1"/>
    <property type="molecule type" value="Genomic_DNA"/>
</dbReference>
<dbReference type="AlphaFoldDB" id="A0AAV4NZ69"/>
<organism evidence="2 3">
    <name type="scientific">Caerostris darwini</name>
    <dbReference type="NCBI Taxonomy" id="1538125"/>
    <lineage>
        <taxon>Eukaryota</taxon>
        <taxon>Metazoa</taxon>
        <taxon>Ecdysozoa</taxon>
        <taxon>Arthropoda</taxon>
        <taxon>Chelicerata</taxon>
        <taxon>Arachnida</taxon>
        <taxon>Araneae</taxon>
        <taxon>Araneomorphae</taxon>
        <taxon>Entelegynae</taxon>
        <taxon>Araneoidea</taxon>
        <taxon>Araneidae</taxon>
        <taxon>Caerostris</taxon>
    </lineage>
</organism>
<accession>A0AAV4NZ69</accession>
<feature type="region of interest" description="Disordered" evidence="1">
    <location>
        <begin position="77"/>
        <end position="113"/>
    </location>
</feature>
<proteinExistence type="predicted"/>
<protein>
    <submittedName>
        <fullName evidence="2">Uncharacterized protein</fullName>
    </submittedName>
</protein>
<evidence type="ECO:0000256" key="1">
    <source>
        <dbReference type="SAM" id="MobiDB-lite"/>
    </source>
</evidence>
<gene>
    <name evidence="2" type="ORF">CDAR_390331</name>
</gene>